<protein>
    <submittedName>
        <fullName evidence="2">Uncharacterized protein</fullName>
    </submittedName>
</protein>
<accession>A0ABD0RQ04</accession>
<name>A0ABD0RQ04_CIRMR</name>
<dbReference type="AlphaFoldDB" id="A0ABD0RQ04"/>
<keyword evidence="3" id="KW-1185">Reference proteome</keyword>
<feature type="non-terminal residue" evidence="2">
    <location>
        <position position="64"/>
    </location>
</feature>
<feature type="region of interest" description="Disordered" evidence="1">
    <location>
        <begin position="1"/>
        <end position="38"/>
    </location>
</feature>
<dbReference type="Proteomes" id="UP001529510">
    <property type="component" value="Unassembled WGS sequence"/>
</dbReference>
<comment type="caution">
    <text evidence="2">The sequence shown here is derived from an EMBL/GenBank/DDBJ whole genome shotgun (WGS) entry which is preliminary data.</text>
</comment>
<proteinExistence type="predicted"/>
<gene>
    <name evidence="2" type="ORF">M9458_003578</name>
</gene>
<dbReference type="EMBL" id="JAMKFB020000002">
    <property type="protein sequence ID" value="KAL0200391.1"/>
    <property type="molecule type" value="Genomic_DNA"/>
</dbReference>
<evidence type="ECO:0000256" key="1">
    <source>
        <dbReference type="SAM" id="MobiDB-lite"/>
    </source>
</evidence>
<evidence type="ECO:0000313" key="3">
    <source>
        <dbReference type="Proteomes" id="UP001529510"/>
    </source>
</evidence>
<organism evidence="2 3">
    <name type="scientific">Cirrhinus mrigala</name>
    <name type="common">Mrigala</name>
    <dbReference type="NCBI Taxonomy" id="683832"/>
    <lineage>
        <taxon>Eukaryota</taxon>
        <taxon>Metazoa</taxon>
        <taxon>Chordata</taxon>
        <taxon>Craniata</taxon>
        <taxon>Vertebrata</taxon>
        <taxon>Euteleostomi</taxon>
        <taxon>Actinopterygii</taxon>
        <taxon>Neopterygii</taxon>
        <taxon>Teleostei</taxon>
        <taxon>Ostariophysi</taxon>
        <taxon>Cypriniformes</taxon>
        <taxon>Cyprinidae</taxon>
        <taxon>Labeoninae</taxon>
        <taxon>Labeonini</taxon>
        <taxon>Cirrhinus</taxon>
    </lineage>
</organism>
<evidence type="ECO:0000313" key="2">
    <source>
        <dbReference type="EMBL" id="KAL0200391.1"/>
    </source>
</evidence>
<reference evidence="2 3" key="1">
    <citation type="submission" date="2024-05" db="EMBL/GenBank/DDBJ databases">
        <title>Genome sequencing and assembly of Indian major carp, Cirrhinus mrigala (Hamilton, 1822).</title>
        <authorList>
            <person name="Mohindra V."/>
            <person name="Chowdhury L.M."/>
            <person name="Lal K."/>
            <person name="Jena J.K."/>
        </authorList>
    </citation>
    <scope>NUCLEOTIDE SEQUENCE [LARGE SCALE GENOMIC DNA]</scope>
    <source>
        <strain evidence="2">CM1030</strain>
        <tissue evidence="2">Blood</tissue>
    </source>
</reference>
<feature type="compositionally biased region" description="Low complexity" evidence="1">
    <location>
        <begin position="22"/>
        <end position="38"/>
    </location>
</feature>
<sequence>MRTQHSAGEVGVPLAGGGCSGGSSEQSPGSDSDCSPALGLAGGVRAVRGVMSHYWSLESLHSTN</sequence>